<evidence type="ECO:0000256" key="1">
    <source>
        <dbReference type="SAM" id="Phobius"/>
    </source>
</evidence>
<protein>
    <submittedName>
        <fullName evidence="2">Uncharacterized protein</fullName>
    </submittedName>
</protein>
<name>A0ABV8VDA6_9NOCA</name>
<keyword evidence="1" id="KW-1133">Transmembrane helix</keyword>
<proteinExistence type="predicted"/>
<evidence type="ECO:0000313" key="2">
    <source>
        <dbReference type="EMBL" id="MFC4372710.1"/>
    </source>
</evidence>
<comment type="caution">
    <text evidence="2">The sequence shown here is derived from an EMBL/GenBank/DDBJ whole genome shotgun (WGS) entry which is preliminary data.</text>
</comment>
<dbReference type="Proteomes" id="UP001595844">
    <property type="component" value="Unassembled WGS sequence"/>
</dbReference>
<organism evidence="2 3">
    <name type="scientific">Nocardia halotolerans</name>
    <dbReference type="NCBI Taxonomy" id="1755878"/>
    <lineage>
        <taxon>Bacteria</taxon>
        <taxon>Bacillati</taxon>
        <taxon>Actinomycetota</taxon>
        <taxon>Actinomycetes</taxon>
        <taxon>Mycobacteriales</taxon>
        <taxon>Nocardiaceae</taxon>
        <taxon>Nocardia</taxon>
    </lineage>
</organism>
<keyword evidence="1" id="KW-0472">Membrane</keyword>
<reference evidence="3" key="1">
    <citation type="journal article" date="2019" name="Int. J. Syst. Evol. Microbiol.">
        <title>The Global Catalogue of Microorganisms (GCM) 10K type strain sequencing project: providing services to taxonomists for standard genome sequencing and annotation.</title>
        <authorList>
            <consortium name="The Broad Institute Genomics Platform"/>
            <consortium name="The Broad Institute Genome Sequencing Center for Infectious Disease"/>
            <person name="Wu L."/>
            <person name="Ma J."/>
        </authorList>
    </citation>
    <scope>NUCLEOTIDE SEQUENCE [LARGE SCALE GENOMIC DNA]</scope>
    <source>
        <strain evidence="3">IBRC-M 10490</strain>
    </source>
</reference>
<accession>A0ABV8VDA6</accession>
<keyword evidence="1" id="KW-0812">Transmembrane</keyword>
<dbReference type="EMBL" id="JBHSDL010000002">
    <property type="protein sequence ID" value="MFC4372710.1"/>
    <property type="molecule type" value="Genomic_DNA"/>
</dbReference>
<feature type="transmembrane region" description="Helical" evidence="1">
    <location>
        <begin position="419"/>
        <end position="442"/>
    </location>
</feature>
<dbReference type="RefSeq" id="WP_378555235.1">
    <property type="nucleotide sequence ID" value="NZ_JBHSDL010000002.1"/>
</dbReference>
<gene>
    <name evidence="2" type="ORF">ACFO5K_01250</name>
</gene>
<sequence length="515" mass="55313">MSRVSPWLTGIVGQSRAINDLDAALLSEQDARRRQARALATVQAEVQSSIDQVDSRVGAVGDQLGAVLDWTEFRIQLLEFEEYQARTRIRKVFRALAQGGPARLPDVEDVPGYWLPPAAKAVLSGVLPRNENDTDALDGDRVLEQARERDPIRADLLVVAAGVSFGGSALLHAAVSRLLTGPVGLGHNGSGVAQGWRSLWVGVALGGFGPVAAEVLSARLADLFGAAATDAAELAAWDRAIKTFGSTGDSTPAEALIALRNHLVVAQDDTEPVAIQDVPSWDTYLRELLEEPSPAEHSLLREMEQLPLPAAKGRRSEPSWGTDAATVVALVRADLFDPDAPIPLRRLALESATPLLRAQLAGILIAPGPVVTVVKRHGTAIEVTGDAYDPERLAAVERMIVLTNPVTHPSKPGSTAVCAGLAAAALLLVAFGYWIPTLLFALMAPVPVWKYRDDCRTTEAALARRNSRLAEVRAELTKACERNVAAYRHRTEEYRAAREALEHLLEALPPQAGRT</sequence>
<keyword evidence="3" id="KW-1185">Reference proteome</keyword>
<evidence type="ECO:0000313" key="3">
    <source>
        <dbReference type="Proteomes" id="UP001595844"/>
    </source>
</evidence>